<evidence type="ECO:0000313" key="3">
    <source>
        <dbReference type="Proteomes" id="UP000821866"/>
    </source>
</evidence>
<dbReference type="PANTHER" id="PTHR11733:SF241">
    <property type="entry name" value="GH26575P-RELATED"/>
    <property type="match status" value="1"/>
</dbReference>
<reference evidence="2" key="2">
    <citation type="submission" date="2021-09" db="EMBL/GenBank/DDBJ databases">
        <authorList>
            <person name="Jia N."/>
            <person name="Wang J."/>
            <person name="Shi W."/>
            <person name="Du L."/>
            <person name="Sun Y."/>
            <person name="Zhan W."/>
            <person name="Jiang J."/>
            <person name="Wang Q."/>
            <person name="Zhang B."/>
            <person name="Ji P."/>
            <person name="Sakyi L.B."/>
            <person name="Cui X."/>
            <person name="Yuan T."/>
            <person name="Jiang B."/>
            <person name="Yang W."/>
            <person name="Lam T.T.-Y."/>
            <person name="Chang Q."/>
            <person name="Ding S."/>
            <person name="Wang X."/>
            <person name="Zhu J."/>
            <person name="Ruan X."/>
            <person name="Zhao L."/>
            <person name="Wei J."/>
            <person name="Que T."/>
            <person name="Du C."/>
            <person name="Cheng J."/>
            <person name="Dai P."/>
            <person name="Han X."/>
            <person name="Huang E."/>
            <person name="Gao Y."/>
            <person name="Liu J."/>
            <person name="Shao H."/>
            <person name="Ye R."/>
            <person name="Li L."/>
            <person name="Wei W."/>
            <person name="Wang X."/>
            <person name="Wang C."/>
            <person name="Huo Q."/>
            <person name="Li W."/>
            <person name="Guo W."/>
            <person name="Chen H."/>
            <person name="Chen S."/>
            <person name="Zhou L."/>
            <person name="Zhou L."/>
            <person name="Ni X."/>
            <person name="Tian J."/>
            <person name="Zhou Y."/>
            <person name="Sheng Y."/>
            <person name="Liu T."/>
            <person name="Pan Y."/>
            <person name="Xia L."/>
            <person name="Li J."/>
            <person name="Zhao F."/>
            <person name="Cao W."/>
        </authorList>
    </citation>
    <scope>NUCLEOTIDE SEQUENCE</scope>
    <source>
        <strain evidence="2">Rmic-2018</strain>
        <tissue evidence="2">Larvae</tissue>
    </source>
</reference>
<dbReference type="Gene3D" id="1.10.1380.10">
    <property type="entry name" value="Neutral endopeptidase , domain2"/>
    <property type="match status" value="1"/>
</dbReference>
<comment type="caution">
    <text evidence="2">The sequence shown here is derived from an EMBL/GenBank/DDBJ whole genome shotgun (WGS) entry which is preliminary data.</text>
</comment>
<dbReference type="AlphaFoldDB" id="A0A9J6DL56"/>
<dbReference type="InterPro" id="IPR018497">
    <property type="entry name" value="Peptidase_M13_C"/>
</dbReference>
<protein>
    <recommendedName>
        <fullName evidence="1">Peptidase M13 C-terminal domain-containing protein</fullName>
    </recommendedName>
</protein>
<dbReference type="VEuPathDB" id="VectorBase:LOC119172895"/>
<reference evidence="2" key="1">
    <citation type="journal article" date="2020" name="Cell">
        <title>Large-Scale Comparative Analyses of Tick Genomes Elucidate Their Genetic Diversity and Vector Capacities.</title>
        <authorList>
            <consortium name="Tick Genome and Microbiome Consortium (TIGMIC)"/>
            <person name="Jia N."/>
            <person name="Wang J."/>
            <person name="Shi W."/>
            <person name="Du L."/>
            <person name="Sun Y."/>
            <person name="Zhan W."/>
            <person name="Jiang J.F."/>
            <person name="Wang Q."/>
            <person name="Zhang B."/>
            <person name="Ji P."/>
            <person name="Bell-Sakyi L."/>
            <person name="Cui X.M."/>
            <person name="Yuan T.T."/>
            <person name="Jiang B.G."/>
            <person name="Yang W.F."/>
            <person name="Lam T.T."/>
            <person name="Chang Q.C."/>
            <person name="Ding S.J."/>
            <person name="Wang X.J."/>
            <person name="Zhu J.G."/>
            <person name="Ruan X.D."/>
            <person name="Zhao L."/>
            <person name="Wei J.T."/>
            <person name="Ye R.Z."/>
            <person name="Que T.C."/>
            <person name="Du C.H."/>
            <person name="Zhou Y.H."/>
            <person name="Cheng J.X."/>
            <person name="Dai P.F."/>
            <person name="Guo W.B."/>
            <person name="Han X.H."/>
            <person name="Huang E.J."/>
            <person name="Li L.F."/>
            <person name="Wei W."/>
            <person name="Gao Y.C."/>
            <person name="Liu J.Z."/>
            <person name="Shao H.Z."/>
            <person name="Wang X."/>
            <person name="Wang C.C."/>
            <person name="Yang T.C."/>
            <person name="Huo Q.B."/>
            <person name="Li W."/>
            <person name="Chen H.Y."/>
            <person name="Chen S.E."/>
            <person name="Zhou L.G."/>
            <person name="Ni X.B."/>
            <person name="Tian J.H."/>
            <person name="Sheng Y."/>
            <person name="Liu T."/>
            <person name="Pan Y.S."/>
            <person name="Xia L.Y."/>
            <person name="Li J."/>
            <person name="Zhao F."/>
            <person name="Cao W.C."/>
        </authorList>
    </citation>
    <scope>NUCLEOTIDE SEQUENCE</scope>
    <source>
        <strain evidence="2">Rmic-2018</strain>
    </source>
</reference>
<proteinExistence type="predicted"/>
<dbReference type="InterPro" id="IPR042089">
    <property type="entry name" value="Peptidase_M13_dom_2"/>
</dbReference>
<name>A0A9J6DL56_RHIMP</name>
<evidence type="ECO:0000259" key="1">
    <source>
        <dbReference type="Pfam" id="PF01431"/>
    </source>
</evidence>
<dbReference type="GO" id="GO:0004222">
    <property type="term" value="F:metalloendopeptidase activity"/>
    <property type="evidence" value="ECO:0007669"/>
    <property type="project" value="InterPro"/>
</dbReference>
<dbReference type="Proteomes" id="UP000821866">
    <property type="component" value="Chromosome 6"/>
</dbReference>
<dbReference type="Gene3D" id="3.40.390.10">
    <property type="entry name" value="Collagenase (Catalytic Domain)"/>
    <property type="match status" value="1"/>
</dbReference>
<sequence>MRALTRSLKFRHFFLRVLRHQQLPPDVQAIAQAKLRLSLDELTELADCIIEVFWLQSSPTNQAVTVQLKSLDRNSSSSRQPTEDDRCYYHQQFITEPDNVDHPAPPTKNANVNWWRSPQVVNYLLDQFKAASDDDTPQYLIHVIDVPEYLDNVVTTEQWEAMVLRHSDQAYRMDDQLALEPLVARLTVFLLTELGSVDLMRLISWSVLRQLAPYADGEANGGTLNEIRDVCYDDVAEVLEPALTSKYIYKRLTPDVLREATYMGYRVRHSIMKTVGESSWLPPDARNAARRKAEAMRLIIAFPFNLTRLSALERLYADLPDVPLTNTSTGQMGGRGTGRSYVLSWLNASRFQRRIAIRYPTEIFFWLGAVNAQHTYSTNTVNLAGALLEPVIYYPGAPVAYNYGGLGQLMGHEMMHGFDVTGRLYDEHGAKSNWWPKEATKVYTEQTSCLRSIHRLALKKRSLALNPMDSEDLADDMGVRVAFNALRNITGASDRGGTRKVAGFSELQLFFLGHCAKMCDPRVPPRERDSSKPYAPNWARCVVPLMNMPEFADAFQCASGTLMNPERKCQFW</sequence>
<dbReference type="Pfam" id="PF01431">
    <property type="entry name" value="Peptidase_M13"/>
    <property type="match status" value="1"/>
</dbReference>
<dbReference type="GO" id="GO:0005886">
    <property type="term" value="C:plasma membrane"/>
    <property type="evidence" value="ECO:0007669"/>
    <property type="project" value="TreeGrafter"/>
</dbReference>
<dbReference type="SUPFAM" id="SSF55486">
    <property type="entry name" value="Metalloproteases ('zincins'), catalytic domain"/>
    <property type="match status" value="1"/>
</dbReference>
<organism evidence="2 3">
    <name type="scientific">Rhipicephalus microplus</name>
    <name type="common">Cattle tick</name>
    <name type="synonym">Boophilus microplus</name>
    <dbReference type="NCBI Taxonomy" id="6941"/>
    <lineage>
        <taxon>Eukaryota</taxon>
        <taxon>Metazoa</taxon>
        <taxon>Ecdysozoa</taxon>
        <taxon>Arthropoda</taxon>
        <taxon>Chelicerata</taxon>
        <taxon>Arachnida</taxon>
        <taxon>Acari</taxon>
        <taxon>Parasitiformes</taxon>
        <taxon>Ixodida</taxon>
        <taxon>Ixodoidea</taxon>
        <taxon>Ixodidae</taxon>
        <taxon>Rhipicephalinae</taxon>
        <taxon>Rhipicephalus</taxon>
        <taxon>Boophilus</taxon>
    </lineage>
</organism>
<feature type="domain" description="Peptidase M13 C-terminal" evidence="1">
    <location>
        <begin position="371"/>
        <end position="570"/>
    </location>
</feature>
<accession>A0A9J6DL56</accession>
<keyword evidence="3" id="KW-1185">Reference proteome</keyword>
<dbReference type="GO" id="GO:0016485">
    <property type="term" value="P:protein processing"/>
    <property type="evidence" value="ECO:0007669"/>
    <property type="project" value="TreeGrafter"/>
</dbReference>
<dbReference type="InterPro" id="IPR024079">
    <property type="entry name" value="MetalloPept_cat_dom_sf"/>
</dbReference>
<dbReference type="InterPro" id="IPR000718">
    <property type="entry name" value="Peptidase_M13"/>
</dbReference>
<dbReference type="PROSITE" id="PS51885">
    <property type="entry name" value="NEPRILYSIN"/>
    <property type="match status" value="1"/>
</dbReference>
<dbReference type="PRINTS" id="PR00786">
    <property type="entry name" value="NEPRILYSIN"/>
</dbReference>
<dbReference type="PANTHER" id="PTHR11733">
    <property type="entry name" value="ZINC METALLOPROTEASE FAMILY M13 NEPRILYSIN-RELATED"/>
    <property type="match status" value="1"/>
</dbReference>
<gene>
    <name evidence="2" type="ORF">HPB51_005172</name>
</gene>
<dbReference type="EMBL" id="JABSTU010000008">
    <property type="protein sequence ID" value="KAH8022807.1"/>
    <property type="molecule type" value="Genomic_DNA"/>
</dbReference>
<evidence type="ECO:0000313" key="2">
    <source>
        <dbReference type="EMBL" id="KAH8022807.1"/>
    </source>
</evidence>